<dbReference type="InterPro" id="IPR013121">
    <property type="entry name" value="Fe_red_NAD-bd_6"/>
</dbReference>
<dbReference type="Proteomes" id="UP000007110">
    <property type="component" value="Unassembled WGS sequence"/>
</dbReference>
<keyword evidence="4" id="KW-0479">Metal-binding</keyword>
<dbReference type="AlphaFoldDB" id="A0A7M7PI79"/>
<dbReference type="InterPro" id="IPR050369">
    <property type="entry name" value="RBOH/FRE"/>
</dbReference>
<evidence type="ECO:0000256" key="1">
    <source>
        <dbReference type="ARBA" id="ARBA00004141"/>
    </source>
</evidence>
<dbReference type="PANTHER" id="PTHR11972:SF191">
    <property type="entry name" value="FAD-BINDING FR-TYPE DOMAIN-CONTAINING PROTEIN"/>
    <property type="match status" value="1"/>
</dbReference>
<feature type="transmembrane region" description="Helical" evidence="10">
    <location>
        <begin position="104"/>
        <end position="124"/>
    </location>
</feature>
<feature type="domain" description="FAD-binding FR-type" evidence="11">
    <location>
        <begin position="294"/>
        <end position="401"/>
    </location>
</feature>
<dbReference type="InterPro" id="IPR013112">
    <property type="entry name" value="FAD-bd_8"/>
</dbReference>
<feature type="transmembrane region" description="Helical" evidence="10">
    <location>
        <begin position="54"/>
        <end position="75"/>
    </location>
</feature>
<dbReference type="Pfam" id="PF08030">
    <property type="entry name" value="NAD_binding_6"/>
    <property type="match status" value="1"/>
</dbReference>
<dbReference type="RefSeq" id="XP_030851074.1">
    <property type="nucleotide sequence ID" value="XM_030995214.1"/>
</dbReference>
<dbReference type="InterPro" id="IPR017938">
    <property type="entry name" value="Riboflavin_synthase-like_b-brl"/>
</dbReference>
<dbReference type="Gene3D" id="3.40.50.80">
    <property type="entry name" value="Nucleotide-binding domain of ferredoxin-NADP reductase (FNR) module"/>
    <property type="match status" value="1"/>
</dbReference>
<evidence type="ECO:0000313" key="13">
    <source>
        <dbReference type="Proteomes" id="UP000007110"/>
    </source>
</evidence>
<dbReference type="Pfam" id="PF01794">
    <property type="entry name" value="Ferric_reduct"/>
    <property type="match status" value="1"/>
</dbReference>
<dbReference type="InParanoid" id="A0A7M7PI79"/>
<evidence type="ECO:0000256" key="10">
    <source>
        <dbReference type="SAM" id="Phobius"/>
    </source>
</evidence>
<dbReference type="EnsemblMetazoa" id="XM_030995214">
    <property type="protein sequence ID" value="XP_030851074"/>
    <property type="gene ID" value="LOC594258"/>
</dbReference>
<keyword evidence="7" id="KW-0408">Iron</keyword>
<reference evidence="13" key="1">
    <citation type="submission" date="2015-02" db="EMBL/GenBank/DDBJ databases">
        <title>Genome sequencing for Strongylocentrotus purpuratus.</title>
        <authorList>
            <person name="Murali S."/>
            <person name="Liu Y."/>
            <person name="Vee V."/>
            <person name="English A."/>
            <person name="Wang M."/>
            <person name="Skinner E."/>
            <person name="Han Y."/>
            <person name="Muzny D.M."/>
            <person name="Worley K.C."/>
            <person name="Gibbs R.A."/>
        </authorList>
    </citation>
    <scope>NUCLEOTIDE SEQUENCE</scope>
</reference>
<evidence type="ECO:0000256" key="4">
    <source>
        <dbReference type="ARBA" id="ARBA00022723"/>
    </source>
</evidence>
<keyword evidence="5 10" id="KW-1133">Transmembrane helix</keyword>
<evidence type="ECO:0000256" key="6">
    <source>
        <dbReference type="ARBA" id="ARBA00023002"/>
    </source>
</evidence>
<feature type="transmembrane region" description="Helical" evidence="10">
    <location>
        <begin position="206"/>
        <end position="225"/>
    </location>
</feature>
<dbReference type="GO" id="GO:0005886">
    <property type="term" value="C:plasma membrane"/>
    <property type="evidence" value="ECO:0000318"/>
    <property type="project" value="GO_Central"/>
</dbReference>
<dbReference type="GO" id="GO:0006952">
    <property type="term" value="P:defense response"/>
    <property type="evidence" value="ECO:0000318"/>
    <property type="project" value="GO_Central"/>
</dbReference>
<evidence type="ECO:0000256" key="2">
    <source>
        <dbReference type="ARBA" id="ARBA00022617"/>
    </source>
</evidence>
<feature type="transmembrane region" description="Helical" evidence="10">
    <location>
        <begin position="12"/>
        <end position="34"/>
    </location>
</feature>
<sequence>MRNFGGRLVNDFVRWAVLAAWAIVNLIIWLVTFFKYMDNANYIYTKYLMKNGLPVARASAACLNFNSMLILFPVCRNMISYLRGSCESTKFSRRNLRRQLDKNITFHKLIAYAIGFFVILHVGAHCFNLQNLYNGRKATSEDDWLANRLSQPSFDLNPFKTIRSSDVSGLGVIGPGLSLLAGWTGAVLALTYILMFTSATEFIRRYYFETFWLTHHLFVIYYAMLMTHGMGGVVKYQTNVDEHDPVECMVDEETFDQCVIDNPPLFAGTPGASWKWCVTPLCVYFLERILRMIRTWPDVTIVQVVQHQSKVIELRMKKQGFKMLPGQYIFLKCSPISKVQWHPFTLTSAPEEDYFSLHIRRVGDWTDELAVKMGADQAEPLSITQLPRVQVDGPFGTSCTDIFDYDVVMCVSAGIGVTPYASTLKSICHRLQAGDETLHLKRMYFYWICRDTHAFEWFVELLSSLELILRQIDKEHLLSYSIYLTRGWDYTQAKNIFMQEDREIDAVTGLRQKTHYGRPKWDSNFSYIAEKNQGATIGVFFCGPKSLSTILHQSCNKHTSDESDGTRFVYYKENF</sequence>
<keyword evidence="13" id="KW-1185">Reference proteome</keyword>
<evidence type="ECO:0000256" key="7">
    <source>
        <dbReference type="ARBA" id="ARBA00023004"/>
    </source>
</evidence>
<dbReference type="PRINTS" id="PR00466">
    <property type="entry name" value="GP91PHOX"/>
</dbReference>
<dbReference type="Gene3D" id="2.40.30.10">
    <property type="entry name" value="Translation factors"/>
    <property type="match status" value="1"/>
</dbReference>
<dbReference type="OMA" id="CMEVGQY"/>
<dbReference type="SUPFAM" id="SSF63380">
    <property type="entry name" value="Riboflavin synthase domain-like"/>
    <property type="match status" value="1"/>
</dbReference>
<dbReference type="FunFam" id="3.40.50.80:FF:000004">
    <property type="entry name" value="NADPH oxidase isoform 2"/>
    <property type="match status" value="1"/>
</dbReference>
<dbReference type="GO" id="GO:0042554">
    <property type="term" value="P:superoxide anion generation"/>
    <property type="evidence" value="ECO:0000318"/>
    <property type="project" value="GO_Central"/>
</dbReference>
<dbReference type="InterPro" id="IPR013130">
    <property type="entry name" value="Fe3_Rdtase_TM_dom"/>
</dbReference>
<dbReference type="SUPFAM" id="SSF52343">
    <property type="entry name" value="Ferredoxin reductase-like, C-terminal NADP-linked domain"/>
    <property type="match status" value="1"/>
</dbReference>
<dbReference type="InterPro" id="IPR039261">
    <property type="entry name" value="FNR_nucleotide-bd"/>
</dbReference>
<evidence type="ECO:0000256" key="5">
    <source>
        <dbReference type="ARBA" id="ARBA00022989"/>
    </source>
</evidence>
<comment type="subcellular location">
    <subcellularLocation>
        <location evidence="1">Membrane</location>
        <topology evidence="1">Multi-pass membrane protein</topology>
    </subcellularLocation>
</comment>
<keyword evidence="8 10" id="KW-0472">Membrane</keyword>
<dbReference type="Pfam" id="PF08022">
    <property type="entry name" value="FAD_binding_8"/>
    <property type="match status" value="1"/>
</dbReference>
<dbReference type="GO" id="GO:0043020">
    <property type="term" value="C:NADPH oxidase complex"/>
    <property type="evidence" value="ECO:0000318"/>
    <property type="project" value="GO_Central"/>
</dbReference>
<dbReference type="GO" id="GO:0016174">
    <property type="term" value="F:NAD(P)H oxidase H2O2-forming activity"/>
    <property type="evidence" value="ECO:0000318"/>
    <property type="project" value="GO_Central"/>
</dbReference>
<dbReference type="CDD" id="cd06186">
    <property type="entry name" value="NOX_Duox_like_FAD_NADP"/>
    <property type="match status" value="1"/>
</dbReference>
<name>A0A7M7PI79_STRPU</name>
<reference evidence="12" key="2">
    <citation type="submission" date="2021-01" db="UniProtKB">
        <authorList>
            <consortium name="EnsemblMetazoa"/>
        </authorList>
    </citation>
    <scope>IDENTIFICATION</scope>
</reference>
<dbReference type="GeneID" id="594258"/>
<dbReference type="FunFam" id="2.40.30.10:FF:000091">
    <property type="entry name" value="NADPH oxidase (NoxA), putative"/>
    <property type="match status" value="1"/>
</dbReference>
<evidence type="ECO:0000256" key="9">
    <source>
        <dbReference type="ARBA" id="ARBA00049908"/>
    </source>
</evidence>
<evidence type="ECO:0000259" key="11">
    <source>
        <dbReference type="PROSITE" id="PS51384"/>
    </source>
</evidence>
<keyword evidence="3 10" id="KW-0812">Transmembrane</keyword>
<organism evidence="12 13">
    <name type="scientific">Strongylocentrotus purpuratus</name>
    <name type="common">Purple sea urchin</name>
    <dbReference type="NCBI Taxonomy" id="7668"/>
    <lineage>
        <taxon>Eukaryota</taxon>
        <taxon>Metazoa</taxon>
        <taxon>Echinodermata</taxon>
        <taxon>Eleutherozoa</taxon>
        <taxon>Echinozoa</taxon>
        <taxon>Echinoidea</taxon>
        <taxon>Euechinoidea</taxon>
        <taxon>Echinacea</taxon>
        <taxon>Camarodonta</taxon>
        <taxon>Echinidea</taxon>
        <taxon>Strongylocentrotidae</taxon>
        <taxon>Strongylocentrotus</taxon>
    </lineage>
</organism>
<protein>
    <recommendedName>
        <fullName evidence="11">FAD-binding FR-type domain-containing protein</fullName>
    </recommendedName>
</protein>
<proteinExistence type="predicted"/>
<dbReference type="GO" id="GO:0016175">
    <property type="term" value="F:superoxide-generating NAD(P)H oxidase activity"/>
    <property type="evidence" value="ECO:0000318"/>
    <property type="project" value="GO_Central"/>
</dbReference>
<accession>A0A7M7PI79</accession>
<dbReference type="PROSITE" id="PS51384">
    <property type="entry name" value="FAD_FR"/>
    <property type="match status" value="1"/>
</dbReference>
<evidence type="ECO:0000256" key="8">
    <source>
        <dbReference type="ARBA" id="ARBA00023136"/>
    </source>
</evidence>
<evidence type="ECO:0000256" key="3">
    <source>
        <dbReference type="ARBA" id="ARBA00022692"/>
    </source>
</evidence>
<feature type="transmembrane region" description="Helical" evidence="10">
    <location>
        <begin position="172"/>
        <end position="194"/>
    </location>
</feature>
<keyword evidence="2" id="KW-0349">Heme</keyword>
<dbReference type="OrthoDB" id="167398at2759"/>
<dbReference type="KEGG" id="spu:594258"/>
<dbReference type="GO" id="GO:0046872">
    <property type="term" value="F:metal ion binding"/>
    <property type="evidence" value="ECO:0007669"/>
    <property type="project" value="UniProtKB-KW"/>
</dbReference>
<evidence type="ECO:0000313" key="12">
    <source>
        <dbReference type="EnsemblMetazoa" id="XP_030851074"/>
    </source>
</evidence>
<dbReference type="SFLD" id="SFLDG01169">
    <property type="entry name" value="NADPH_oxidase_subgroup_(NOX)"/>
    <property type="match status" value="1"/>
</dbReference>
<dbReference type="InterPro" id="IPR000778">
    <property type="entry name" value="Cyt_b245_heavy_chain"/>
</dbReference>
<dbReference type="InterPro" id="IPR017927">
    <property type="entry name" value="FAD-bd_FR_type"/>
</dbReference>
<dbReference type="PANTHER" id="PTHR11972">
    <property type="entry name" value="NADPH OXIDASE"/>
    <property type="match status" value="1"/>
</dbReference>
<comment type="catalytic activity">
    <reaction evidence="9">
        <text>NADPH + 2 O2 = 2 superoxide + NADP(+) + H(+)</text>
        <dbReference type="Rhea" id="RHEA:63180"/>
        <dbReference type="ChEBI" id="CHEBI:15378"/>
        <dbReference type="ChEBI" id="CHEBI:15379"/>
        <dbReference type="ChEBI" id="CHEBI:18421"/>
        <dbReference type="ChEBI" id="CHEBI:57783"/>
        <dbReference type="ChEBI" id="CHEBI:58349"/>
    </reaction>
</comment>
<keyword evidence="6" id="KW-0560">Oxidoreductase</keyword>